<comment type="caution">
    <text evidence="1">The sequence shown here is derived from an EMBL/GenBank/DDBJ whole genome shotgun (WGS) entry which is preliminary data.</text>
</comment>
<name>A0A814NSD0_9BILA</name>
<feature type="non-terminal residue" evidence="1">
    <location>
        <position position="1"/>
    </location>
</feature>
<organism evidence="1 2">
    <name type="scientific">Brachionus calyciflorus</name>
    <dbReference type="NCBI Taxonomy" id="104777"/>
    <lineage>
        <taxon>Eukaryota</taxon>
        <taxon>Metazoa</taxon>
        <taxon>Spiralia</taxon>
        <taxon>Gnathifera</taxon>
        <taxon>Rotifera</taxon>
        <taxon>Eurotatoria</taxon>
        <taxon>Monogononta</taxon>
        <taxon>Pseudotrocha</taxon>
        <taxon>Ploima</taxon>
        <taxon>Brachionidae</taxon>
        <taxon>Brachionus</taxon>
    </lineage>
</organism>
<sequence length="124" mass="14045">LIKLNCKLFQFSYVVSGFTGSCSSYSNIVGSEVILVSINDSHKNFHASSPNKLTKMERRRKLATKASMSDVKPRKLLNELESEEQCDVVIANSASYEADRLFINRIKRASRPSYPPQPEKLRFS</sequence>
<accession>A0A814NSD0</accession>
<proteinExistence type="predicted"/>
<reference evidence="1" key="1">
    <citation type="submission" date="2021-02" db="EMBL/GenBank/DDBJ databases">
        <authorList>
            <person name="Nowell W R."/>
        </authorList>
    </citation>
    <scope>NUCLEOTIDE SEQUENCE</scope>
    <source>
        <strain evidence="1">Ploen Becks lab</strain>
    </source>
</reference>
<evidence type="ECO:0000313" key="1">
    <source>
        <dbReference type="EMBL" id="CAF1096279.1"/>
    </source>
</evidence>
<protein>
    <submittedName>
        <fullName evidence="1">Uncharacterized protein</fullName>
    </submittedName>
</protein>
<gene>
    <name evidence="1" type="ORF">OXX778_LOCUS20923</name>
</gene>
<dbReference type="AlphaFoldDB" id="A0A814NSD0"/>
<dbReference type="EMBL" id="CAJNOC010007309">
    <property type="protein sequence ID" value="CAF1096279.1"/>
    <property type="molecule type" value="Genomic_DNA"/>
</dbReference>
<dbReference type="Proteomes" id="UP000663879">
    <property type="component" value="Unassembled WGS sequence"/>
</dbReference>
<dbReference type="OrthoDB" id="93990at2759"/>
<keyword evidence="2" id="KW-1185">Reference proteome</keyword>
<evidence type="ECO:0000313" key="2">
    <source>
        <dbReference type="Proteomes" id="UP000663879"/>
    </source>
</evidence>